<sequence length="128" mass="14953">MKYLWILGFVLGSMYLGAREITKKMQDMEYSINVMQKGFFYNDRAQIITGLKQFKQTYGEFKKYNIYDYLNSSQNMEENIVLNTLKRDEENIQALQDALQNNQILKAAEIHAGILHSCTVCHAITRGW</sequence>
<evidence type="ECO:0008006" key="3">
    <source>
        <dbReference type="Google" id="ProtNLM"/>
    </source>
</evidence>
<protein>
    <recommendedName>
        <fullName evidence="3">Cytochrome C</fullName>
    </recommendedName>
</protein>
<dbReference type="AlphaFoldDB" id="A0A3D8IPM9"/>
<reference evidence="1 2" key="1">
    <citation type="submission" date="2018-04" db="EMBL/GenBank/DDBJ databases">
        <title>Novel Campyloabacter and Helicobacter Species and Strains.</title>
        <authorList>
            <person name="Mannion A.J."/>
            <person name="Shen Z."/>
            <person name="Fox J.G."/>
        </authorList>
    </citation>
    <scope>NUCLEOTIDE SEQUENCE [LARGE SCALE GENOMIC DNA]</scope>
    <source>
        <strain evidence="1 2">MIT 12-6600</strain>
    </source>
</reference>
<evidence type="ECO:0000313" key="2">
    <source>
        <dbReference type="Proteomes" id="UP000256514"/>
    </source>
</evidence>
<comment type="caution">
    <text evidence="1">The sequence shown here is derived from an EMBL/GenBank/DDBJ whole genome shotgun (WGS) entry which is preliminary data.</text>
</comment>
<evidence type="ECO:0000313" key="1">
    <source>
        <dbReference type="EMBL" id="RDU66584.1"/>
    </source>
</evidence>
<dbReference type="Proteomes" id="UP000256514">
    <property type="component" value="Unassembled WGS sequence"/>
</dbReference>
<proteinExistence type="predicted"/>
<dbReference type="OrthoDB" id="5327074at2"/>
<gene>
    <name evidence="1" type="ORF">CQA54_06380</name>
</gene>
<accession>A0A3D8IPM9</accession>
<keyword evidence="2" id="KW-1185">Reference proteome</keyword>
<dbReference type="RefSeq" id="WP_115571282.1">
    <property type="nucleotide sequence ID" value="NZ_NXLT01000005.1"/>
</dbReference>
<organism evidence="1 2">
    <name type="scientific">Helicobacter equorum</name>
    <dbReference type="NCBI Taxonomy" id="361872"/>
    <lineage>
        <taxon>Bacteria</taxon>
        <taxon>Pseudomonadati</taxon>
        <taxon>Campylobacterota</taxon>
        <taxon>Epsilonproteobacteria</taxon>
        <taxon>Campylobacterales</taxon>
        <taxon>Helicobacteraceae</taxon>
        <taxon>Helicobacter</taxon>
    </lineage>
</organism>
<dbReference type="EMBL" id="NXLT01000005">
    <property type="protein sequence ID" value="RDU66584.1"/>
    <property type="molecule type" value="Genomic_DNA"/>
</dbReference>
<name>A0A3D8IPM9_9HELI</name>